<dbReference type="AlphaFoldDB" id="A0A7H8R664"/>
<proteinExistence type="predicted"/>
<dbReference type="GO" id="GO:0016747">
    <property type="term" value="F:acyltransferase activity, transferring groups other than amino-acyl groups"/>
    <property type="evidence" value="ECO:0007669"/>
    <property type="project" value="InterPro"/>
</dbReference>
<protein>
    <recommendedName>
        <fullName evidence="1">N-acetyltransferase domain-containing protein</fullName>
    </recommendedName>
</protein>
<reference evidence="3" key="1">
    <citation type="submission" date="2020-06" db="EMBL/GenBank/DDBJ databases">
        <title>A chromosome-scale genome assembly of Talaromyces rugulosus W13939.</title>
        <authorList>
            <person name="Wang B."/>
            <person name="Guo L."/>
            <person name="Ye K."/>
            <person name="Wang L."/>
        </authorList>
    </citation>
    <scope>NUCLEOTIDE SEQUENCE [LARGE SCALE GENOMIC DNA]</scope>
    <source>
        <strain evidence="3">W13939</strain>
    </source>
</reference>
<gene>
    <name evidence="2" type="ORF">TRUGW13939_09020</name>
</gene>
<organism evidence="2 3">
    <name type="scientific">Talaromyces rugulosus</name>
    <name type="common">Penicillium rugulosum</name>
    <dbReference type="NCBI Taxonomy" id="121627"/>
    <lineage>
        <taxon>Eukaryota</taxon>
        <taxon>Fungi</taxon>
        <taxon>Dikarya</taxon>
        <taxon>Ascomycota</taxon>
        <taxon>Pezizomycotina</taxon>
        <taxon>Eurotiomycetes</taxon>
        <taxon>Eurotiomycetidae</taxon>
        <taxon>Eurotiales</taxon>
        <taxon>Trichocomaceae</taxon>
        <taxon>Talaromyces</taxon>
        <taxon>Talaromyces sect. Islandici</taxon>
    </lineage>
</organism>
<accession>A0A7H8R664</accession>
<dbReference type="SUPFAM" id="SSF55729">
    <property type="entry name" value="Acyl-CoA N-acyltransferases (Nat)"/>
    <property type="match status" value="1"/>
</dbReference>
<dbReference type="GeneID" id="55996504"/>
<dbReference type="KEGG" id="trg:TRUGW13939_09020"/>
<evidence type="ECO:0000313" key="3">
    <source>
        <dbReference type="Proteomes" id="UP000509510"/>
    </source>
</evidence>
<evidence type="ECO:0000259" key="1">
    <source>
        <dbReference type="PROSITE" id="PS51186"/>
    </source>
</evidence>
<dbReference type="InterPro" id="IPR000182">
    <property type="entry name" value="GNAT_dom"/>
</dbReference>
<dbReference type="Gene3D" id="3.40.630.30">
    <property type="match status" value="1"/>
</dbReference>
<keyword evidence="3" id="KW-1185">Reference proteome</keyword>
<dbReference type="EMBL" id="CP055902">
    <property type="protein sequence ID" value="QKX61864.1"/>
    <property type="molecule type" value="Genomic_DNA"/>
</dbReference>
<evidence type="ECO:0000313" key="2">
    <source>
        <dbReference type="EMBL" id="QKX61864.1"/>
    </source>
</evidence>
<dbReference type="InterPro" id="IPR016181">
    <property type="entry name" value="Acyl_CoA_acyltransferase"/>
</dbReference>
<dbReference type="CDD" id="cd04301">
    <property type="entry name" value="NAT_SF"/>
    <property type="match status" value="1"/>
</dbReference>
<feature type="domain" description="N-acetyltransferase" evidence="1">
    <location>
        <begin position="24"/>
        <end position="198"/>
    </location>
</feature>
<dbReference type="RefSeq" id="XP_035348038.1">
    <property type="nucleotide sequence ID" value="XM_035492145.1"/>
</dbReference>
<dbReference type="PROSITE" id="PS51186">
    <property type="entry name" value="GNAT"/>
    <property type="match status" value="1"/>
</dbReference>
<sequence>MISAEHAKFFTHDWSITIPGRPSVRYSHMSLSCLDEWLAMYTNPANRPHDKVLRSKVWNEAEMKELRATTIEKHTTAQTKFDGLNIMVMVDGQLVGGGNYTLLSTGEVNIGLLFDESARGKGLGKLTMQVLIQLGRRMGIQRLEAGTMKSNQAMQALMASLNIPGRDEIKEIPIRGVVAEILWDIPETADWEIDLQLEFGGPLAEKA</sequence>
<dbReference type="OrthoDB" id="4224637at2759"/>
<dbReference type="Pfam" id="PF00583">
    <property type="entry name" value="Acetyltransf_1"/>
    <property type="match status" value="1"/>
</dbReference>
<name>A0A7H8R664_TALRU</name>
<dbReference type="Proteomes" id="UP000509510">
    <property type="component" value="Chromosome V"/>
</dbReference>